<comment type="miscellaneous">
    <text evidence="5">Although this enzyme belongs to the family of MTA phosphorylases based on sequence homology, it lacks several conserved amino acids in the substrate binding pocket that confer specificity towards MTA.</text>
</comment>
<dbReference type="RefSeq" id="WP_124956795.1">
    <property type="nucleotide sequence ID" value="NZ_RRCH01000042.1"/>
</dbReference>
<dbReference type="PANTHER" id="PTHR42679">
    <property type="entry name" value="S-METHYL-5'-THIOADENOSINE PHOSPHORYLASE"/>
    <property type="match status" value="1"/>
</dbReference>
<dbReference type="NCBIfam" id="NF006599">
    <property type="entry name" value="PRK09136.1"/>
    <property type="match status" value="1"/>
</dbReference>
<proteinExistence type="inferred from homology"/>
<dbReference type="AlphaFoldDB" id="A0A3P3R3W1"/>
<dbReference type="HAMAP" id="MF_01963">
    <property type="entry name" value="MTAP"/>
    <property type="match status" value="1"/>
</dbReference>
<dbReference type="PROSITE" id="PS01240">
    <property type="entry name" value="PNP_MTAP_2"/>
    <property type="match status" value="1"/>
</dbReference>
<evidence type="ECO:0000313" key="7">
    <source>
        <dbReference type="EMBL" id="RRJ28045.1"/>
    </source>
</evidence>
<evidence type="ECO:0000256" key="1">
    <source>
        <dbReference type="ARBA" id="ARBA00022676"/>
    </source>
</evidence>
<feature type="domain" description="Nucleoside phosphorylase" evidence="6">
    <location>
        <begin position="2"/>
        <end position="240"/>
    </location>
</feature>
<dbReference type="GO" id="GO:0005829">
    <property type="term" value="C:cytosol"/>
    <property type="evidence" value="ECO:0007669"/>
    <property type="project" value="TreeGrafter"/>
</dbReference>
<dbReference type="GO" id="GO:0019509">
    <property type="term" value="P:L-methionine salvage from methylthioadenosine"/>
    <property type="evidence" value="ECO:0007669"/>
    <property type="project" value="TreeGrafter"/>
</dbReference>
<feature type="binding site" evidence="5">
    <location>
        <position position="181"/>
    </location>
    <ligand>
        <name>substrate</name>
    </ligand>
</feature>
<organism evidence="7 8">
    <name type="scientific">Halocatena pleomorpha</name>
    <dbReference type="NCBI Taxonomy" id="1785090"/>
    <lineage>
        <taxon>Archaea</taxon>
        <taxon>Methanobacteriati</taxon>
        <taxon>Methanobacteriota</taxon>
        <taxon>Stenosarchaea group</taxon>
        <taxon>Halobacteria</taxon>
        <taxon>Halobacteriales</taxon>
        <taxon>Natronomonadaceae</taxon>
        <taxon>Halocatena</taxon>
    </lineage>
</organism>
<dbReference type="InterPro" id="IPR035994">
    <property type="entry name" value="Nucleoside_phosphorylase_sf"/>
</dbReference>
<evidence type="ECO:0000256" key="5">
    <source>
        <dbReference type="HAMAP-Rule" id="MF_01963"/>
    </source>
</evidence>
<comment type="subunit">
    <text evidence="4 5">Homohexamer. Dimer of a homotrimer.</text>
</comment>
<protein>
    <recommendedName>
        <fullName evidence="5">Purine nucleoside phosphorylase</fullName>
        <shortName evidence="5">PNP</shortName>
        <ecNumber evidence="5">2.4.2.1</ecNumber>
    </recommendedName>
</protein>
<comment type="caution">
    <text evidence="5">Lacks conserved residue(s) required for the propagation of feature annotation.</text>
</comment>
<evidence type="ECO:0000256" key="2">
    <source>
        <dbReference type="ARBA" id="ARBA00022679"/>
    </source>
</evidence>
<dbReference type="NCBIfam" id="NF005876">
    <property type="entry name" value="PRK07823.1"/>
    <property type="match status" value="1"/>
</dbReference>
<dbReference type="SUPFAM" id="SSF53167">
    <property type="entry name" value="Purine and uridine phosphorylases"/>
    <property type="match status" value="1"/>
</dbReference>
<evidence type="ECO:0000256" key="3">
    <source>
        <dbReference type="ARBA" id="ARBA00022726"/>
    </source>
</evidence>
<gene>
    <name evidence="7" type="primary">mtnP</name>
    <name evidence="7" type="ORF">EIK79_16810</name>
</gene>
<dbReference type="EC" id="2.4.2.1" evidence="5"/>
<keyword evidence="1 5" id="KW-0328">Glycosyltransferase</keyword>
<accession>A0A3P3R3W1</accession>
<evidence type="ECO:0000259" key="6">
    <source>
        <dbReference type="Pfam" id="PF01048"/>
    </source>
</evidence>
<comment type="catalytic activity">
    <reaction evidence="5">
        <text>a purine D-ribonucleoside + phosphate = a purine nucleobase + alpha-D-ribose 1-phosphate</text>
        <dbReference type="Rhea" id="RHEA:19805"/>
        <dbReference type="ChEBI" id="CHEBI:26386"/>
        <dbReference type="ChEBI" id="CHEBI:43474"/>
        <dbReference type="ChEBI" id="CHEBI:57720"/>
        <dbReference type="ChEBI" id="CHEBI:142355"/>
        <dbReference type="EC" id="2.4.2.1"/>
    </reaction>
</comment>
<feature type="binding site" evidence="5">
    <location>
        <position position="182"/>
    </location>
    <ligand>
        <name>phosphate</name>
        <dbReference type="ChEBI" id="CHEBI:43474"/>
    </ligand>
</feature>
<keyword evidence="8" id="KW-1185">Reference proteome</keyword>
<dbReference type="Gene3D" id="3.40.50.1580">
    <property type="entry name" value="Nucleoside phosphorylase domain"/>
    <property type="match status" value="1"/>
</dbReference>
<dbReference type="UniPathway" id="UPA00606"/>
<dbReference type="InterPro" id="IPR000845">
    <property type="entry name" value="Nucleoside_phosphorylase_d"/>
</dbReference>
<dbReference type="GO" id="GO:0006166">
    <property type="term" value="P:purine ribonucleoside salvage"/>
    <property type="evidence" value="ECO:0007669"/>
    <property type="project" value="UniProtKB-UniRule"/>
</dbReference>
<comment type="function">
    <text evidence="5">Purine nucleoside phosphorylase involved in purine salvage.</text>
</comment>
<dbReference type="InterPro" id="IPR018099">
    <property type="entry name" value="Purine_phosphorylase-2_CS"/>
</dbReference>
<dbReference type="Proteomes" id="UP000282322">
    <property type="component" value="Unassembled WGS sequence"/>
</dbReference>
<feature type="site" description="Important for substrate specificity" evidence="5">
    <location>
        <position position="217"/>
    </location>
</feature>
<dbReference type="PANTHER" id="PTHR42679:SF2">
    <property type="entry name" value="S-METHYL-5'-THIOADENOSINE PHOSPHORYLASE"/>
    <property type="match status" value="1"/>
</dbReference>
<dbReference type="OrthoDB" id="7681at2157"/>
<dbReference type="NCBIfam" id="TIGR01694">
    <property type="entry name" value="MTAP"/>
    <property type="match status" value="1"/>
</dbReference>
<evidence type="ECO:0000313" key="8">
    <source>
        <dbReference type="Proteomes" id="UP000282322"/>
    </source>
</evidence>
<dbReference type="GO" id="GO:0017061">
    <property type="term" value="F:S-methyl-5-thioadenosine phosphorylase activity"/>
    <property type="evidence" value="ECO:0007669"/>
    <property type="project" value="InterPro"/>
</dbReference>
<dbReference type="InterPro" id="IPR010044">
    <property type="entry name" value="MTAP"/>
</dbReference>
<keyword evidence="2 5" id="KW-0808">Transferase</keyword>
<dbReference type="FunFam" id="3.40.50.1580:FF:000012">
    <property type="entry name" value="Probable 6-oxopurine nucleoside phosphorylase"/>
    <property type="match status" value="1"/>
</dbReference>
<feature type="site" description="Important for substrate specificity" evidence="5">
    <location>
        <position position="163"/>
    </location>
</feature>
<dbReference type="Pfam" id="PF01048">
    <property type="entry name" value="PNP_UDP_1"/>
    <property type="match status" value="1"/>
</dbReference>
<feature type="binding site" evidence="5">
    <location>
        <position position="9"/>
    </location>
    <ligand>
        <name>phosphate</name>
        <dbReference type="ChEBI" id="CHEBI:43474"/>
    </ligand>
</feature>
<feature type="binding site" evidence="5">
    <location>
        <begin position="51"/>
        <end position="52"/>
    </location>
    <ligand>
        <name>phosphate</name>
        <dbReference type="ChEBI" id="CHEBI:43474"/>
    </ligand>
</feature>
<reference evidence="7 8" key="1">
    <citation type="submission" date="2018-11" db="EMBL/GenBank/DDBJ databases">
        <title>Taxonoimc description of Halomarina strain SPP-AMP-1.</title>
        <authorList>
            <person name="Pal Y."/>
            <person name="Srinivasana K."/>
            <person name="Verma A."/>
            <person name="Kumar P."/>
        </authorList>
    </citation>
    <scope>NUCLEOTIDE SEQUENCE [LARGE SCALE GENOMIC DNA]</scope>
    <source>
        <strain evidence="7 8">SPP-AMP-1</strain>
    </source>
</reference>
<comment type="similarity">
    <text evidence="5">Belongs to the PNP/MTAP phosphorylase family. MTAP subfamily.</text>
</comment>
<feature type="binding site" evidence="5">
    <location>
        <begin position="205"/>
        <end position="207"/>
    </location>
    <ligand>
        <name>substrate</name>
    </ligand>
</feature>
<comment type="caution">
    <text evidence="7">The sequence shown here is derived from an EMBL/GenBank/DDBJ whole genome shotgun (WGS) entry which is preliminary data.</text>
</comment>
<comment type="pathway">
    <text evidence="5">Purine metabolism; purine nucleoside salvage.</text>
</comment>
<name>A0A3P3R3W1_9EURY</name>
<evidence type="ECO:0000256" key="4">
    <source>
        <dbReference type="ARBA" id="ARBA00063054"/>
    </source>
</evidence>
<sequence length="281" mass="31188">MTVGFIGGSGIYESLDIKNSREKRVETPFGDPSAPITIGTVADTEIAFLPRHGRNHEYSPTTVPYRANIHALKQLGVDRILSSNAVGSLREDLPPQTLVIPDQIFDRTCHRQSSFFEDFVVHMSFAQPYCPQLTTHLAGCHEATDTTVVDGGTYVCIEGPQFSTRAESEFYRANDWDVIGMTAIPEAKLAREAELCYATVTGVTDYDVWKQDEQVTLQEVLDNATANERAIKRVIERAIETLPDEHDCECHQALANAINTPSAAIPEETKRQTELLVGDYL</sequence>
<dbReference type="EMBL" id="RRCH01000042">
    <property type="protein sequence ID" value="RRJ28045.1"/>
    <property type="molecule type" value="Genomic_DNA"/>
</dbReference>
<dbReference type="CDD" id="cd09010">
    <property type="entry name" value="MTAP_SsMTAPII_like_MTIP"/>
    <property type="match status" value="1"/>
</dbReference>
<keyword evidence="3 5" id="KW-0660">Purine salvage</keyword>